<dbReference type="EMBL" id="JAYMYS010000005">
    <property type="protein sequence ID" value="KAK7393776.1"/>
    <property type="molecule type" value="Genomic_DNA"/>
</dbReference>
<dbReference type="AlphaFoldDB" id="A0AAN9SD33"/>
<keyword evidence="3" id="KW-1185">Reference proteome</keyword>
<proteinExistence type="predicted"/>
<reference evidence="2 3" key="1">
    <citation type="submission" date="2024-01" db="EMBL/GenBank/DDBJ databases">
        <title>The genomes of 5 underutilized Papilionoideae crops provide insights into root nodulation and disease resistanc.</title>
        <authorList>
            <person name="Jiang F."/>
        </authorList>
    </citation>
    <scope>NUCLEOTIDE SEQUENCE [LARGE SCALE GENOMIC DNA]</scope>
    <source>
        <strain evidence="2">DUOXIRENSHENG_FW03</strain>
        <tissue evidence="2">Leaves</tissue>
    </source>
</reference>
<organism evidence="2 3">
    <name type="scientific">Psophocarpus tetragonolobus</name>
    <name type="common">Winged bean</name>
    <name type="synonym">Dolichos tetragonolobus</name>
    <dbReference type="NCBI Taxonomy" id="3891"/>
    <lineage>
        <taxon>Eukaryota</taxon>
        <taxon>Viridiplantae</taxon>
        <taxon>Streptophyta</taxon>
        <taxon>Embryophyta</taxon>
        <taxon>Tracheophyta</taxon>
        <taxon>Spermatophyta</taxon>
        <taxon>Magnoliopsida</taxon>
        <taxon>eudicotyledons</taxon>
        <taxon>Gunneridae</taxon>
        <taxon>Pentapetalae</taxon>
        <taxon>rosids</taxon>
        <taxon>fabids</taxon>
        <taxon>Fabales</taxon>
        <taxon>Fabaceae</taxon>
        <taxon>Papilionoideae</taxon>
        <taxon>50 kb inversion clade</taxon>
        <taxon>NPAAA clade</taxon>
        <taxon>indigoferoid/millettioid clade</taxon>
        <taxon>Phaseoleae</taxon>
        <taxon>Psophocarpus</taxon>
    </lineage>
</organism>
<gene>
    <name evidence="2" type="ORF">VNO78_22340</name>
</gene>
<evidence type="ECO:0000256" key="1">
    <source>
        <dbReference type="SAM" id="Phobius"/>
    </source>
</evidence>
<sequence>MLPRTTIVVARHYLLQITRNSFNGVGIALIPFHLALAMSSLKSFHLRNVFMYRRWSCTMCNPDLSGPNKPNCSKGGFIFPAHLDESGDLKNNCFLADNHNGVNHVQDFGLLDQTYYWSLSSSTLNGVPLLEF</sequence>
<name>A0AAN9SD33_PSOTE</name>
<accession>A0AAN9SD33</accession>
<protein>
    <submittedName>
        <fullName evidence="2">Uncharacterized protein</fullName>
    </submittedName>
</protein>
<feature type="transmembrane region" description="Helical" evidence="1">
    <location>
        <begin position="22"/>
        <end position="44"/>
    </location>
</feature>
<keyword evidence="1" id="KW-0472">Membrane</keyword>
<keyword evidence="1" id="KW-0812">Transmembrane</keyword>
<keyword evidence="1" id="KW-1133">Transmembrane helix</keyword>
<evidence type="ECO:0000313" key="3">
    <source>
        <dbReference type="Proteomes" id="UP001386955"/>
    </source>
</evidence>
<dbReference type="Proteomes" id="UP001386955">
    <property type="component" value="Unassembled WGS sequence"/>
</dbReference>
<evidence type="ECO:0000313" key="2">
    <source>
        <dbReference type="EMBL" id="KAK7393776.1"/>
    </source>
</evidence>
<comment type="caution">
    <text evidence="2">The sequence shown here is derived from an EMBL/GenBank/DDBJ whole genome shotgun (WGS) entry which is preliminary data.</text>
</comment>